<dbReference type="PRINTS" id="PR00011">
    <property type="entry name" value="EGFLAMININ"/>
</dbReference>
<feature type="disulfide bond" evidence="12">
    <location>
        <begin position="669"/>
        <end position="678"/>
    </location>
</feature>
<evidence type="ECO:0000313" key="18">
    <source>
        <dbReference type="Proteomes" id="UP000814243"/>
    </source>
</evidence>
<feature type="disulfide bond" evidence="12">
    <location>
        <begin position="203"/>
        <end position="212"/>
    </location>
</feature>
<feature type="disulfide bond" evidence="12">
    <location>
        <begin position="242"/>
        <end position="251"/>
    </location>
</feature>
<evidence type="ECO:0000256" key="9">
    <source>
        <dbReference type="ARBA" id="ARBA00023136"/>
    </source>
</evidence>
<evidence type="ECO:0000256" key="3">
    <source>
        <dbReference type="ARBA" id="ARBA00022475"/>
    </source>
</evidence>
<evidence type="ECO:0000256" key="4">
    <source>
        <dbReference type="ARBA" id="ARBA00022536"/>
    </source>
</evidence>
<dbReference type="GO" id="GO:0048731">
    <property type="term" value="P:system development"/>
    <property type="evidence" value="ECO:0007669"/>
    <property type="project" value="UniProtKB-ARBA"/>
</dbReference>
<feature type="disulfide bond" evidence="12">
    <location>
        <begin position="453"/>
        <end position="470"/>
    </location>
</feature>
<dbReference type="PROSITE" id="PS00022">
    <property type="entry name" value="EGF_1"/>
    <property type="match status" value="8"/>
</dbReference>
<dbReference type="GO" id="GO:0048513">
    <property type="term" value="P:animal organ development"/>
    <property type="evidence" value="ECO:0007669"/>
    <property type="project" value="UniProtKB-ARBA"/>
</dbReference>
<feature type="compositionally biased region" description="Acidic residues" evidence="13">
    <location>
        <begin position="939"/>
        <end position="948"/>
    </location>
</feature>
<keyword evidence="7" id="KW-0677">Repeat</keyword>
<keyword evidence="6 14" id="KW-0732">Signal</keyword>
<evidence type="ECO:0000259" key="16">
    <source>
        <dbReference type="PROSITE" id="PS51041"/>
    </source>
</evidence>
<gene>
    <name evidence="17" type="ORF">HF086_018159</name>
</gene>
<evidence type="ECO:0000256" key="2">
    <source>
        <dbReference type="ARBA" id="ARBA00022473"/>
    </source>
</evidence>
<dbReference type="InterPro" id="IPR011489">
    <property type="entry name" value="EMI_domain"/>
</dbReference>
<dbReference type="PROSITE" id="PS01186">
    <property type="entry name" value="EGF_2"/>
    <property type="match status" value="1"/>
</dbReference>
<dbReference type="InterPro" id="IPR000742">
    <property type="entry name" value="EGF"/>
</dbReference>
<keyword evidence="9" id="KW-0472">Membrane</keyword>
<comment type="similarity">
    <text evidence="11">Belongs to the MEGF family.</text>
</comment>
<feature type="domain" description="EMI" evidence="16">
    <location>
        <begin position="21"/>
        <end position="98"/>
    </location>
</feature>
<feature type="disulfide bond" evidence="12">
    <location>
        <begin position="425"/>
        <end position="434"/>
    </location>
</feature>
<feature type="domain" description="EGF-like" evidence="15">
    <location>
        <begin position="648"/>
        <end position="679"/>
    </location>
</feature>
<evidence type="ECO:0000256" key="8">
    <source>
        <dbReference type="ARBA" id="ARBA00022989"/>
    </source>
</evidence>
<feature type="compositionally biased region" description="Pro residues" evidence="13">
    <location>
        <begin position="887"/>
        <end position="904"/>
    </location>
</feature>
<reference evidence="17" key="1">
    <citation type="journal article" date="2021" name="G3 (Bethesda)">
        <title>Genome and transcriptome analysis of the beet armyworm Spodoptera exigua reveals targets for pest control. .</title>
        <authorList>
            <person name="Simon S."/>
            <person name="Breeschoten T."/>
            <person name="Jansen H.J."/>
            <person name="Dirks R.P."/>
            <person name="Schranz M.E."/>
            <person name="Ros V.I.D."/>
        </authorList>
    </citation>
    <scope>NUCLEOTIDE SEQUENCE</scope>
    <source>
        <strain evidence="17">TB_SE_WUR_2020</strain>
    </source>
</reference>
<keyword evidence="3" id="KW-1003">Cell membrane</keyword>
<dbReference type="SMART" id="SM00181">
    <property type="entry name" value="EGF"/>
    <property type="match status" value="10"/>
</dbReference>
<dbReference type="InterPro" id="IPR057138">
    <property type="entry name" value="EGF_PEAR1L-like"/>
</dbReference>
<evidence type="ECO:0000256" key="13">
    <source>
        <dbReference type="SAM" id="MobiDB-lite"/>
    </source>
</evidence>
<dbReference type="PANTHER" id="PTHR24043:SF8">
    <property type="entry name" value="EGF-LIKE DOMAIN-CONTAINING PROTEIN"/>
    <property type="match status" value="1"/>
</dbReference>
<dbReference type="SMART" id="SM00180">
    <property type="entry name" value="EGF_Lam"/>
    <property type="match status" value="9"/>
</dbReference>
<feature type="region of interest" description="Disordered" evidence="13">
    <location>
        <begin position="806"/>
        <end position="826"/>
    </location>
</feature>
<protein>
    <submittedName>
        <fullName evidence="17">Uncharacterized protein</fullName>
    </submittedName>
</protein>
<evidence type="ECO:0000256" key="14">
    <source>
        <dbReference type="SAM" id="SignalP"/>
    </source>
</evidence>
<keyword evidence="4 12" id="KW-0245">EGF-like domain</keyword>
<dbReference type="GO" id="GO:0005044">
    <property type="term" value="F:scavenger receptor activity"/>
    <property type="evidence" value="ECO:0007669"/>
    <property type="project" value="InterPro"/>
</dbReference>
<evidence type="ECO:0000256" key="11">
    <source>
        <dbReference type="ARBA" id="ARBA00038377"/>
    </source>
</evidence>
<keyword evidence="5" id="KW-0812">Transmembrane</keyword>
<feature type="domain" description="EGF-like" evidence="15">
    <location>
        <begin position="178"/>
        <end position="213"/>
    </location>
</feature>
<feature type="domain" description="EGF-like" evidence="15">
    <location>
        <begin position="140"/>
        <end position="170"/>
    </location>
</feature>
<dbReference type="GO" id="GO:0005886">
    <property type="term" value="C:plasma membrane"/>
    <property type="evidence" value="ECO:0007669"/>
    <property type="project" value="UniProtKB-SubCell"/>
</dbReference>
<dbReference type="Gene3D" id="2.170.300.10">
    <property type="entry name" value="Tie2 ligand-binding domain superfamily"/>
    <property type="match status" value="4"/>
</dbReference>
<comment type="caution">
    <text evidence="17">The sequence shown here is derived from an EMBL/GenBank/DDBJ whole genome shotgun (WGS) entry which is preliminary data.</text>
</comment>
<feature type="disulfide bond" evidence="12">
    <location>
        <begin position="160"/>
        <end position="169"/>
    </location>
</feature>
<dbReference type="GO" id="GO:0007154">
    <property type="term" value="P:cell communication"/>
    <property type="evidence" value="ECO:0007669"/>
    <property type="project" value="InterPro"/>
</dbReference>
<sequence>MWSVLSVLFALVSLTYALLEGPNVCTRQESYTTTIRVSEKQPYQVKEYTWCFNVPPKCSKYKIKFRDVFKTQTLVKYRPVEECCAGYAPDARGEQCVPVCTESCVHGKCVAPNTCACAHGYGGPACDISCPDGKWGRNCQNECSCMNGGTCEPLTGKCACTAGWRGDACERACAPPTYGDNCDELCQCTNNGTCDPASGACKCPPGFTGPLCEEACPSDEPCPVRCPCQNNGKCTFLSTCDCPSGWTGEVCANKCPSGRWGPKCEKSCECANGAGCHHVTGRCQCEAGFTGEKCLEICPVGTWGVDCSRKCQCEHNGVCSSKDGSCECKPGWTGDRCQNRACPANKWGANCDRDCECNPATTDISSLYLSLVISIYAGSCLCAPGYRGLRCEELCQYPYYGDNCSRTCDCYNNATCSHETGLCECKPGYEGLKCDRPCNGKTFGLNCRQPCNCENNAPCNPVNEIVTGECVCGAGYTGARCDRRCPAGFFGLGCIHRCNCSENARGCDHVTGQCICESAWRDLSGSAVPYDTLCANNNSKLIRKKDSNENMADEEEKSQQLYLRTKYNDGGHGTALEYDNDEREYDRDFDRYAMLNEVVSEECDHLNKIPITSCASWQADKEHADSNHILSIVTRALNLLEVTTAKTIVAVCPCGNNSSCDASSGRCVCAAGWTGVDCTTPCPPGYYGAGCTQLCPENPNGNSTCDPVTGVYACPNGFTGVTCEYPCPLGTYGAGCKEKCTCKNGADCHHVTEQQHFDNPVYSYQGSTRSDDSTTLLNNATHFLNNLNPGSKLNNTTMEKLRMKASGSNDTYDPLSSMKNKDADANNPNLYQYEEDDNKLDHVYDEIKHKEGYEMEYDRLNYTPPANKWKPHYQRMNNGFTAGAAQPLPPPRDISPTPPIPPLPKLNIAPLPPKREEEPLEVPEPPKREELPSAPLTPSDEENDTTQP</sequence>
<dbReference type="Proteomes" id="UP000814243">
    <property type="component" value="Unassembled WGS sequence"/>
</dbReference>
<feature type="disulfide bond" evidence="12">
    <location>
        <begin position="328"/>
        <end position="337"/>
    </location>
</feature>
<feature type="domain" description="EGF-like" evidence="15">
    <location>
        <begin position="448"/>
        <end position="482"/>
    </location>
</feature>
<dbReference type="Pfam" id="PF01414">
    <property type="entry name" value="DSL"/>
    <property type="match status" value="1"/>
</dbReference>
<feature type="domain" description="EGF-like" evidence="15">
    <location>
        <begin position="400"/>
        <end position="435"/>
    </location>
</feature>
<dbReference type="Gene3D" id="2.10.25.10">
    <property type="entry name" value="Laminin"/>
    <property type="match status" value="3"/>
</dbReference>
<evidence type="ECO:0000256" key="6">
    <source>
        <dbReference type="ARBA" id="ARBA00022729"/>
    </source>
</evidence>
<comment type="caution">
    <text evidence="12">Lacks conserved residue(s) required for the propagation of feature annotation.</text>
</comment>
<keyword evidence="10 12" id="KW-1015">Disulfide bond</keyword>
<name>A0A922MQ10_SPOEX</name>
<feature type="domain" description="EGF-like" evidence="15">
    <location>
        <begin position="303"/>
        <end position="338"/>
    </location>
</feature>
<feature type="region of interest" description="Disordered" evidence="13">
    <location>
        <begin position="880"/>
        <end position="948"/>
    </location>
</feature>
<dbReference type="Pfam" id="PF00053">
    <property type="entry name" value="EGF_laminin"/>
    <property type="match status" value="3"/>
</dbReference>
<dbReference type="InterPro" id="IPR001774">
    <property type="entry name" value="DSL"/>
</dbReference>
<proteinExistence type="inferred from homology"/>
<accession>A0A922MQ10</accession>
<dbReference type="EMBL" id="JACEFF010000281">
    <property type="protein sequence ID" value="KAH9640493.1"/>
    <property type="molecule type" value="Genomic_DNA"/>
</dbReference>
<dbReference type="InterPro" id="IPR042635">
    <property type="entry name" value="MEGF10/SREC1/2-like"/>
</dbReference>
<dbReference type="PANTHER" id="PTHR24043">
    <property type="entry name" value="SCAVENGER RECEPTOR CLASS F"/>
    <property type="match status" value="1"/>
</dbReference>
<dbReference type="Pfam" id="PF23301">
    <property type="entry name" value="EGF_PEAR1L"/>
    <property type="match status" value="1"/>
</dbReference>
<comment type="subcellular location">
    <subcellularLocation>
        <location evidence="1">Cell membrane</location>
        <topology evidence="1">Single-pass membrane protein</topology>
    </subcellularLocation>
</comment>
<dbReference type="AlphaFoldDB" id="A0A922MQ10"/>
<dbReference type="PROSITE" id="PS51041">
    <property type="entry name" value="EMI"/>
    <property type="match status" value="1"/>
</dbReference>
<dbReference type="PROSITE" id="PS50026">
    <property type="entry name" value="EGF_3"/>
    <property type="match status" value="7"/>
</dbReference>
<feature type="signal peptide" evidence="14">
    <location>
        <begin position="1"/>
        <end position="17"/>
    </location>
</feature>
<dbReference type="CDD" id="cd00055">
    <property type="entry name" value="EGF_Lam"/>
    <property type="match status" value="2"/>
</dbReference>
<evidence type="ECO:0000256" key="1">
    <source>
        <dbReference type="ARBA" id="ARBA00004162"/>
    </source>
</evidence>
<evidence type="ECO:0000256" key="7">
    <source>
        <dbReference type="ARBA" id="ARBA00022737"/>
    </source>
</evidence>
<feature type="disulfide bond" evidence="12">
    <location>
        <begin position="472"/>
        <end position="481"/>
    </location>
</feature>
<keyword evidence="8" id="KW-1133">Transmembrane helix</keyword>
<evidence type="ECO:0000256" key="10">
    <source>
        <dbReference type="ARBA" id="ARBA00023157"/>
    </source>
</evidence>
<feature type="domain" description="EGF-like" evidence="15">
    <location>
        <begin position="218"/>
        <end position="252"/>
    </location>
</feature>
<dbReference type="FunFam" id="2.170.300.10:FF:000041">
    <property type="entry name" value="Tyrosine protein kinase receptor tie-1, putative"/>
    <property type="match status" value="2"/>
</dbReference>
<evidence type="ECO:0000256" key="5">
    <source>
        <dbReference type="ARBA" id="ARBA00022692"/>
    </source>
</evidence>
<keyword evidence="2" id="KW-0217">Developmental protein</keyword>
<organism evidence="17 18">
    <name type="scientific">Spodoptera exigua</name>
    <name type="common">Beet armyworm</name>
    <name type="synonym">Noctua fulgens</name>
    <dbReference type="NCBI Taxonomy" id="7107"/>
    <lineage>
        <taxon>Eukaryota</taxon>
        <taxon>Metazoa</taxon>
        <taxon>Ecdysozoa</taxon>
        <taxon>Arthropoda</taxon>
        <taxon>Hexapoda</taxon>
        <taxon>Insecta</taxon>
        <taxon>Pterygota</taxon>
        <taxon>Neoptera</taxon>
        <taxon>Endopterygota</taxon>
        <taxon>Lepidoptera</taxon>
        <taxon>Glossata</taxon>
        <taxon>Ditrysia</taxon>
        <taxon>Noctuoidea</taxon>
        <taxon>Noctuidae</taxon>
        <taxon>Amphipyrinae</taxon>
        <taxon>Spodoptera</taxon>
    </lineage>
</organism>
<evidence type="ECO:0000259" key="15">
    <source>
        <dbReference type="PROSITE" id="PS50026"/>
    </source>
</evidence>
<evidence type="ECO:0000256" key="12">
    <source>
        <dbReference type="PROSITE-ProRule" id="PRU00076"/>
    </source>
</evidence>
<feature type="chain" id="PRO_5036950203" evidence="14">
    <location>
        <begin position="18"/>
        <end position="948"/>
    </location>
</feature>
<dbReference type="InterPro" id="IPR002049">
    <property type="entry name" value="LE_dom"/>
</dbReference>
<evidence type="ECO:0000313" key="17">
    <source>
        <dbReference type="EMBL" id="KAH9640493.1"/>
    </source>
</evidence>